<dbReference type="InterPro" id="IPR008674">
    <property type="entry name" value="MC1"/>
</dbReference>
<geneLocation type="plasmid" evidence="5 6">
    <name>unnamed4</name>
</geneLocation>
<dbReference type="RefSeq" id="WP_244707179.1">
    <property type="nucleotide sequence ID" value="NZ_BAAADN010000033.1"/>
</dbReference>
<dbReference type="InterPro" id="IPR036620">
    <property type="entry name" value="MC1_sf"/>
</dbReference>
<dbReference type="EMBL" id="CP095009">
    <property type="protein sequence ID" value="UOO97518.1"/>
    <property type="molecule type" value="Genomic_DNA"/>
</dbReference>
<gene>
    <name evidence="4" type="ORF">GCM10008985_22610</name>
    <name evidence="5" type="ORF">MUK72_18825</name>
</gene>
<dbReference type="Gene3D" id="3.10.470.10">
    <property type="entry name" value="Chromosomal protein MC1"/>
    <property type="match status" value="1"/>
</dbReference>
<evidence type="ECO:0000313" key="4">
    <source>
        <dbReference type="EMBL" id="GAA0465163.1"/>
    </source>
</evidence>
<dbReference type="GO" id="GO:0042262">
    <property type="term" value="P:DNA protection"/>
    <property type="evidence" value="ECO:0007669"/>
    <property type="project" value="InterPro"/>
</dbReference>
<reference evidence="4" key="3">
    <citation type="submission" date="2023-12" db="EMBL/GenBank/DDBJ databases">
        <authorList>
            <person name="Sun Q."/>
            <person name="Inoue M."/>
        </authorList>
    </citation>
    <scope>NUCLEOTIDE SEQUENCE</scope>
    <source>
        <strain evidence="4">JCM 12289</strain>
    </source>
</reference>
<evidence type="ECO:0000256" key="1">
    <source>
        <dbReference type="ARBA" id="ARBA00002562"/>
    </source>
</evidence>
<name>A0AAV3SH27_HALDO</name>
<evidence type="ECO:0000313" key="7">
    <source>
        <dbReference type="Proteomes" id="UP001500962"/>
    </source>
</evidence>
<dbReference type="Pfam" id="PF05854">
    <property type="entry name" value="MC1"/>
    <property type="match status" value="1"/>
</dbReference>
<protein>
    <submittedName>
        <fullName evidence="4">Non-histone chromosomal MC1 family protein</fullName>
    </submittedName>
</protein>
<feature type="compositionally biased region" description="Basic and acidic residues" evidence="3">
    <location>
        <begin position="1"/>
        <end position="16"/>
    </location>
</feature>
<evidence type="ECO:0000313" key="5">
    <source>
        <dbReference type="EMBL" id="UOO97518.1"/>
    </source>
</evidence>
<dbReference type="Proteomes" id="UP001500962">
    <property type="component" value="Unassembled WGS sequence"/>
</dbReference>
<evidence type="ECO:0000313" key="6">
    <source>
        <dbReference type="Proteomes" id="UP000830542"/>
    </source>
</evidence>
<comment type="function">
    <text evidence="1">Protects DNA against thermal denaturation and modulates transcription.</text>
</comment>
<sequence length="104" mass="11902">MASTSDDPRNFTLREESGEETSVFTGQTPRQAALKIARRLDPADSEAQASRESFRLREKGTKKLHIYEGWAWREQAPEDKPDWMPETITQANVSKEGIEHLDEL</sequence>
<dbReference type="AlphaFoldDB" id="A0AAV3SH27"/>
<proteinExistence type="predicted"/>
<evidence type="ECO:0000256" key="3">
    <source>
        <dbReference type="SAM" id="MobiDB-lite"/>
    </source>
</evidence>
<dbReference type="GeneID" id="71763947"/>
<keyword evidence="6" id="KW-1185">Reference proteome</keyword>
<keyword evidence="5" id="KW-0614">Plasmid</keyword>
<reference evidence="5" key="2">
    <citation type="submission" date="2022-04" db="EMBL/GenBank/DDBJ databases">
        <title>Sequencing and genomic assembly of Halococcus dombrowskii.</title>
        <authorList>
            <person name="Lim S.W."/>
            <person name="MacLea K.S."/>
        </authorList>
    </citation>
    <scope>NUCLEOTIDE SEQUENCE</scope>
    <source>
        <strain evidence="5">H4</strain>
        <plasmid evidence="5">unnamed4</plasmid>
    </source>
</reference>
<accession>A0AAV3SH27</accession>
<dbReference type="Proteomes" id="UP000830542">
    <property type="component" value="Plasmid unnamed4"/>
</dbReference>
<dbReference type="KEGG" id="hdo:MUK72_18825"/>
<evidence type="ECO:0000256" key="2">
    <source>
        <dbReference type="ARBA" id="ARBA00023125"/>
    </source>
</evidence>
<keyword evidence="2" id="KW-0238">DNA-binding</keyword>
<reference evidence="4" key="1">
    <citation type="journal article" date="2014" name="Int. J. Syst. Evol. Microbiol.">
        <title>Complete genome sequence of Corynebacterium casei LMG S-19264T (=DSM 44701T), isolated from a smear-ripened cheese.</title>
        <authorList>
            <consortium name="US DOE Joint Genome Institute (JGI-PGF)"/>
            <person name="Walter F."/>
            <person name="Albersmeier A."/>
            <person name="Kalinowski J."/>
            <person name="Ruckert C."/>
        </authorList>
    </citation>
    <scope>NUCLEOTIDE SEQUENCE</scope>
    <source>
        <strain evidence="4">JCM 12289</strain>
    </source>
</reference>
<organism evidence="4 7">
    <name type="scientific">Halococcus dombrowskii</name>
    <dbReference type="NCBI Taxonomy" id="179637"/>
    <lineage>
        <taxon>Archaea</taxon>
        <taxon>Methanobacteriati</taxon>
        <taxon>Methanobacteriota</taxon>
        <taxon>Stenosarchaea group</taxon>
        <taxon>Halobacteria</taxon>
        <taxon>Halobacteriales</taxon>
        <taxon>Halococcaceae</taxon>
        <taxon>Halococcus</taxon>
    </lineage>
</organism>
<feature type="region of interest" description="Disordered" evidence="3">
    <location>
        <begin position="1"/>
        <end position="28"/>
    </location>
</feature>
<dbReference type="EMBL" id="BAAADN010000033">
    <property type="protein sequence ID" value="GAA0465163.1"/>
    <property type="molecule type" value="Genomic_DNA"/>
</dbReference>
<dbReference type="SUPFAM" id="SSF102875">
    <property type="entry name" value="Chromosomal protein MC1"/>
    <property type="match status" value="1"/>
</dbReference>